<dbReference type="GO" id="GO:0046599">
    <property type="term" value="P:regulation of centriole replication"/>
    <property type="evidence" value="ECO:0007669"/>
    <property type="project" value="TreeGrafter"/>
</dbReference>
<feature type="compositionally biased region" description="Polar residues" evidence="4">
    <location>
        <begin position="217"/>
        <end position="229"/>
    </location>
</feature>
<feature type="compositionally biased region" description="Low complexity" evidence="4">
    <location>
        <begin position="92"/>
        <end position="102"/>
    </location>
</feature>
<evidence type="ECO:0000256" key="2">
    <source>
        <dbReference type="ARBA" id="ARBA00022490"/>
    </source>
</evidence>
<reference evidence="6" key="2">
    <citation type="submission" date="2004-02" db="EMBL/GenBank/DDBJ databases">
        <authorList>
            <consortium name="Genoscope"/>
            <consortium name="Whitehead Institute Centre for Genome Research"/>
        </authorList>
    </citation>
    <scope>NUCLEOTIDE SEQUENCE</scope>
</reference>
<feature type="domain" description="ALMS motif" evidence="5">
    <location>
        <begin position="1033"/>
        <end position="1068"/>
    </location>
</feature>
<dbReference type="GO" id="GO:0008017">
    <property type="term" value="F:microtubule binding"/>
    <property type="evidence" value="ECO:0007669"/>
    <property type="project" value="TreeGrafter"/>
</dbReference>
<dbReference type="OrthoDB" id="6163239at2759"/>
<dbReference type="KEGG" id="tng:GSTEN00019946G001"/>
<protein>
    <submittedName>
        <fullName evidence="6">Chromosome 10 SCAF14634, whole genome shotgun sequence</fullName>
    </submittedName>
</protein>
<feature type="region of interest" description="Disordered" evidence="4">
    <location>
        <begin position="92"/>
        <end position="330"/>
    </location>
</feature>
<dbReference type="Pfam" id="PF15309">
    <property type="entry name" value="ALMS_motif"/>
    <property type="match status" value="1"/>
</dbReference>
<feature type="region of interest" description="Disordered" evidence="4">
    <location>
        <begin position="748"/>
        <end position="795"/>
    </location>
</feature>
<feature type="compositionally biased region" description="Polar residues" evidence="4">
    <location>
        <begin position="254"/>
        <end position="270"/>
    </location>
</feature>
<dbReference type="PANTHER" id="PTHR21553:SF36">
    <property type="entry name" value="ALMS1 CENTROSOME AND BASAL BODY-ASSOCIATED PROTEIN-RELATED"/>
    <property type="match status" value="1"/>
</dbReference>
<evidence type="ECO:0000256" key="3">
    <source>
        <dbReference type="ARBA" id="ARBA00023212"/>
    </source>
</evidence>
<evidence type="ECO:0000256" key="1">
    <source>
        <dbReference type="ARBA" id="ARBA00004300"/>
    </source>
</evidence>
<dbReference type="AlphaFoldDB" id="Q4SDN7"/>
<dbReference type="GO" id="GO:0005813">
    <property type="term" value="C:centrosome"/>
    <property type="evidence" value="ECO:0007669"/>
    <property type="project" value="UniProtKB-SubCell"/>
</dbReference>
<feature type="compositionally biased region" description="Basic residues" evidence="4">
    <location>
        <begin position="860"/>
        <end position="871"/>
    </location>
</feature>
<dbReference type="GO" id="GO:0005814">
    <property type="term" value="C:centriole"/>
    <property type="evidence" value="ECO:0007669"/>
    <property type="project" value="TreeGrafter"/>
</dbReference>
<feature type="region of interest" description="Disordered" evidence="4">
    <location>
        <begin position="605"/>
        <end position="640"/>
    </location>
</feature>
<keyword evidence="3" id="KW-0206">Cytoskeleton</keyword>
<dbReference type="GO" id="GO:0005829">
    <property type="term" value="C:cytosol"/>
    <property type="evidence" value="ECO:0007669"/>
    <property type="project" value="TreeGrafter"/>
</dbReference>
<feature type="compositionally biased region" description="Polar residues" evidence="4">
    <location>
        <begin position="13"/>
        <end position="22"/>
    </location>
</feature>
<feature type="compositionally biased region" description="Basic and acidic residues" evidence="4">
    <location>
        <begin position="276"/>
        <end position="289"/>
    </location>
</feature>
<feature type="compositionally biased region" description="Polar residues" evidence="4">
    <location>
        <begin position="443"/>
        <end position="467"/>
    </location>
</feature>
<feature type="region of interest" description="Disordered" evidence="4">
    <location>
        <begin position="933"/>
        <end position="970"/>
    </location>
</feature>
<feature type="compositionally biased region" description="Acidic residues" evidence="4">
    <location>
        <begin position="1"/>
        <end position="10"/>
    </location>
</feature>
<organism evidence="6">
    <name type="scientific">Tetraodon nigroviridis</name>
    <name type="common">Spotted green pufferfish</name>
    <name type="synonym">Chelonodon nigroviridis</name>
    <dbReference type="NCBI Taxonomy" id="99883"/>
    <lineage>
        <taxon>Eukaryota</taxon>
        <taxon>Metazoa</taxon>
        <taxon>Chordata</taxon>
        <taxon>Craniata</taxon>
        <taxon>Vertebrata</taxon>
        <taxon>Euteleostomi</taxon>
        <taxon>Actinopterygii</taxon>
        <taxon>Neopterygii</taxon>
        <taxon>Teleostei</taxon>
        <taxon>Neoteleostei</taxon>
        <taxon>Acanthomorphata</taxon>
        <taxon>Eupercaria</taxon>
        <taxon>Tetraodontiformes</taxon>
        <taxon>Tetradontoidea</taxon>
        <taxon>Tetraodontidae</taxon>
        <taxon>Tetraodon</taxon>
    </lineage>
</organism>
<feature type="compositionally biased region" description="Low complexity" evidence="4">
    <location>
        <begin position="774"/>
        <end position="788"/>
    </location>
</feature>
<sequence>MSVVSEEDFAPQDCTTQASEQELLSEYPLMETTLLSEAGGKDSPHTENTEPVSGPQDHPEVEDEAFFLKKEITAQHLLELLQKDIGMLTDSSSTVSSECVVSGNINPPVPAEPSSSQTCEQAAAPAEAPQEALCKVSLSQKRGTLVSEDPKVTTGPRSSRPDRGVERSQNEQHLCSPGNQTDIDGSYLGFLPQSQSTPGIFNAPAKSSIQAKAEQLSAIQSRTENSSGSDAGLPSQERAASADVPSLPSGPSAMLSTASQSSPSTVTSGRKLQRTRSSEENLRTDKVQQEPRAQPSAPLGLARFRDASADPDLTPSTSQDSNGSGTNFAKSIGTSSVVSLEVDNYAPYWTSRASTPPPQQQPRELNIEERIPVFVHVTCDSPNKAEFSGGSVMSVDSSTSIAFSLDSLGPGASIPEQLVQPSTLDPQEQNQAPSSPQPDEDSYPSTLQTTLHQQRGSSLTSSQNTIQVGDRFDSDGSLSTDERESSESSFRSSRREFPDTSVVGSKPTSEMRYLPTQAENVLSAGSRVASSPASHILSEENTLVALQEASFSSSAAPEVTQLLQSESLGSVVSKWMKLKVWGLCEPLELHEEDRRRVEEIKRELLRSSTSCSSSAKDQPPGFHLHHGGAAQSASSPAPEPLHLSELSAASLGGHLGKAVLGPGDSGPRRDALTPSGGREGVPGCGSEAAAPESPARPGHTDAGSTPGSGSASTVDTARLVRAFGAHRVRLLRSSSGLRRLYSTIDEQRAREEQRGAGTEEALASTAASQAGQDSAVTAESSSSTSTYTLPPRHAPSRTLQAVRVANKGVQAGHLELVCNGTRRHTRDVGTTFPSPAESRRISSSSSLEGGGGGWSYPSKTRGRRRSRRSSKVSRGTWGSSSAPAGFAGVELGLFSRCFLVHPGRGAEGRGQKGERAPGGGRVEAQHRLVRSLRQNPALEGAAPTETSARGRQHTRCSTPPRGRPGDQSSVFGSCRRFFAGGLGEAAPGLPLPVPAAAEASGPAGGGPEAAGGVEQTQGGALRQARRSGAAAPASRIYDNLPEVRKRREEERRRAQYDSYRLKAQLYNKVGLSRATGTCWSLKPQTLFTSSRESPATSWAEELHGSDQNTPFTRFCLFLRLFQVVFRHYVGAPF</sequence>
<dbReference type="PANTHER" id="PTHR21553">
    <property type="entry name" value="ALMS1-RELATED"/>
    <property type="match status" value="1"/>
</dbReference>
<feature type="compositionally biased region" description="Basic and acidic residues" evidence="4">
    <location>
        <begin position="470"/>
        <end position="486"/>
    </location>
</feature>
<proteinExistence type="predicted"/>
<keyword evidence="2" id="KW-0963">Cytoplasm</keyword>
<feature type="compositionally biased region" description="Basic and acidic residues" evidence="4">
    <location>
        <begin position="159"/>
        <end position="170"/>
    </location>
</feature>
<feature type="compositionally biased region" description="Polar residues" evidence="4">
    <location>
        <begin position="192"/>
        <end position="210"/>
    </location>
</feature>
<feature type="compositionally biased region" description="Polar residues" evidence="4">
    <location>
        <begin position="419"/>
        <end position="434"/>
    </location>
</feature>
<name>Q4SDN7_TETNG</name>
<feature type="compositionally biased region" description="Low complexity" evidence="4">
    <location>
        <begin position="120"/>
        <end position="132"/>
    </location>
</feature>
<feature type="region of interest" description="Disordered" evidence="4">
    <location>
        <begin position="655"/>
        <end position="713"/>
    </location>
</feature>
<dbReference type="InterPro" id="IPR029299">
    <property type="entry name" value="ALMS_motif"/>
</dbReference>
<gene>
    <name evidence="6" type="ORF">GSTENG00019946001</name>
</gene>
<feature type="region of interest" description="Disordered" evidence="4">
    <location>
        <begin position="348"/>
        <end position="367"/>
    </location>
</feature>
<reference evidence="6" key="1">
    <citation type="journal article" date="2004" name="Nature">
        <title>Genome duplication in the teleost fish Tetraodon nigroviridis reveals the early vertebrate proto-karyotype.</title>
        <authorList>
            <person name="Jaillon O."/>
            <person name="Aury J.-M."/>
            <person name="Brunet F."/>
            <person name="Petit J.-L."/>
            <person name="Stange-Thomann N."/>
            <person name="Mauceli E."/>
            <person name="Bouneau L."/>
            <person name="Fischer C."/>
            <person name="Ozouf-Costaz C."/>
            <person name="Bernot A."/>
            <person name="Nicaud S."/>
            <person name="Jaffe D."/>
            <person name="Fisher S."/>
            <person name="Lutfalla G."/>
            <person name="Dossat C."/>
            <person name="Segurens B."/>
            <person name="Dasilva C."/>
            <person name="Salanoubat M."/>
            <person name="Levy M."/>
            <person name="Boudet N."/>
            <person name="Castellano S."/>
            <person name="Anthouard V."/>
            <person name="Jubin C."/>
            <person name="Castelli V."/>
            <person name="Katinka M."/>
            <person name="Vacherie B."/>
            <person name="Biemont C."/>
            <person name="Skalli Z."/>
            <person name="Cattolico L."/>
            <person name="Poulain J."/>
            <person name="De Berardinis V."/>
            <person name="Cruaud C."/>
            <person name="Duprat S."/>
            <person name="Brottier P."/>
            <person name="Coutanceau J.-P."/>
            <person name="Gouzy J."/>
            <person name="Parra G."/>
            <person name="Lardier G."/>
            <person name="Chapple C."/>
            <person name="McKernan K.J."/>
            <person name="McEwan P."/>
            <person name="Bosak S."/>
            <person name="Kellis M."/>
            <person name="Volff J.-N."/>
            <person name="Guigo R."/>
            <person name="Zody M.C."/>
            <person name="Mesirov J."/>
            <person name="Lindblad-Toh K."/>
            <person name="Birren B."/>
            <person name="Nusbaum C."/>
            <person name="Kahn D."/>
            <person name="Robinson-Rechavi M."/>
            <person name="Laudet V."/>
            <person name="Schachter V."/>
            <person name="Quetier F."/>
            <person name="Saurin W."/>
            <person name="Scarpelli C."/>
            <person name="Wincker P."/>
            <person name="Lander E.S."/>
            <person name="Weissenbach J."/>
            <person name="Roest Crollius H."/>
        </authorList>
    </citation>
    <scope>NUCLEOTIDE SEQUENCE [LARGE SCALE GENOMIC DNA]</scope>
</reference>
<accession>Q4SDN7</accession>
<evidence type="ECO:0000259" key="5">
    <source>
        <dbReference type="Pfam" id="PF15309"/>
    </source>
</evidence>
<comment type="subcellular location">
    <subcellularLocation>
        <location evidence="1">Cytoplasm</location>
        <location evidence="1">Cytoskeleton</location>
        <location evidence="1">Microtubule organizing center</location>
        <location evidence="1">Centrosome</location>
    </subcellularLocation>
</comment>
<feature type="compositionally biased region" description="Low complexity" evidence="4">
    <location>
        <begin position="686"/>
        <end position="695"/>
    </location>
</feature>
<feature type="region of interest" description="Disordered" evidence="4">
    <location>
        <begin position="403"/>
        <end position="510"/>
    </location>
</feature>
<evidence type="ECO:0000256" key="4">
    <source>
        <dbReference type="SAM" id="MobiDB-lite"/>
    </source>
</evidence>
<feature type="compositionally biased region" description="Polar residues" evidence="4">
    <location>
        <begin position="314"/>
        <end position="330"/>
    </location>
</feature>
<evidence type="ECO:0000313" key="6">
    <source>
        <dbReference type="EMBL" id="CAG01245.1"/>
    </source>
</evidence>
<feature type="region of interest" description="Disordered" evidence="4">
    <location>
        <begin position="1"/>
        <end position="62"/>
    </location>
</feature>
<feature type="compositionally biased region" description="Polar residues" evidence="4">
    <location>
        <begin position="171"/>
        <end position="183"/>
    </location>
</feature>
<feature type="compositionally biased region" description="Basic and acidic residues" evidence="4">
    <location>
        <begin position="39"/>
        <end position="48"/>
    </location>
</feature>
<feature type="compositionally biased region" description="Low complexity" evidence="4">
    <location>
        <begin position="702"/>
        <end position="713"/>
    </location>
</feature>
<feature type="region of interest" description="Disordered" evidence="4">
    <location>
        <begin position="816"/>
        <end position="881"/>
    </location>
</feature>
<dbReference type="EMBL" id="CAAE01014634">
    <property type="protein sequence ID" value="CAG01245.1"/>
    <property type="molecule type" value="Genomic_DNA"/>
</dbReference>